<evidence type="ECO:0000313" key="2">
    <source>
        <dbReference type="Proteomes" id="UP000499080"/>
    </source>
</evidence>
<accession>A0A4Y2FUL5</accession>
<sequence>MNHILNSIIEAKHVDENAYDEILMEFDDYLDNVALKDSDFSEFSPENSRVDKFFYEIMNASKCRNLWKVVEMLLLLSHGQATVEKGMSFSKKVVVENMEEPSYISQRLICDYINSTGDSIHNIKITNIMRTYVSNAGQKYMKYLEDQKLLSSQNKKRKSLSSEAIQELKNKRKKKDAWKKISRLL</sequence>
<name>A0A4Y2FUL5_ARAVE</name>
<dbReference type="EMBL" id="BGPR01001054">
    <property type="protein sequence ID" value="GBM44078.1"/>
    <property type="molecule type" value="Genomic_DNA"/>
</dbReference>
<dbReference type="AlphaFoldDB" id="A0A4Y2FUL5"/>
<gene>
    <name evidence="1" type="ORF">AVEN_75894_1</name>
</gene>
<dbReference type="Proteomes" id="UP000499080">
    <property type="component" value="Unassembled WGS sequence"/>
</dbReference>
<comment type="caution">
    <text evidence="1">The sequence shown here is derived from an EMBL/GenBank/DDBJ whole genome shotgun (WGS) entry which is preliminary data.</text>
</comment>
<proteinExistence type="predicted"/>
<evidence type="ECO:0008006" key="3">
    <source>
        <dbReference type="Google" id="ProtNLM"/>
    </source>
</evidence>
<organism evidence="1 2">
    <name type="scientific">Araneus ventricosus</name>
    <name type="common">Orbweaver spider</name>
    <name type="synonym">Epeira ventricosa</name>
    <dbReference type="NCBI Taxonomy" id="182803"/>
    <lineage>
        <taxon>Eukaryota</taxon>
        <taxon>Metazoa</taxon>
        <taxon>Ecdysozoa</taxon>
        <taxon>Arthropoda</taxon>
        <taxon>Chelicerata</taxon>
        <taxon>Arachnida</taxon>
        <taxon>Araneae</taxon>
        <taxon>Araneomorphae</taxon>
        <taxon>Entelegynae</taxon>
        <taxon>Araneoidea</taxon>
        <taxon>Araneidae</taxon>
        <taxon>Araneus</taxon>
    </lineage>
</organism>
<reference evidence="1 2" key="1">
    <citation type="journal article" date="2019" name="Sci. Rep.">
        <title>Orb-weaving spider Araneus ventricosus genome elucidates the spidroin gene catalogue.</title>
        <authorList>
            <person name="Kono N."/>
            <person name="Nakamura H."/>
            <person name="Ohtoshi R."/>
            <person name="Moran D.A.P."/>
            <person name="Shinohara A."/>
            <person name="Yoshida Y."/>
            <person name="Fujiwara M."/>
            <person name="Mori M."/>
            <person name="Tomita M."/>
            <person name="Arakawa K."/>
        </authorList>
    </citation>
    <scope>NUCLEOTIDE SEQUENCE [LARGE SCALE GENOMIC DNA]</scope>
</reference>
<keyword evidence="2" id="KW-1185">Reference proteome</keyword>
<evidence type="ECO:0000313" key="1">
    <source>
        <dbReference type="EMBL" id="GBM44078.1"/>
    </source>
</evidence>
<protein>
    <recommendedName>
        <fullName evidence="3">HAT C-terminal dimerisation domain-containing protein</fullName>
    </recommendedName>
</protein>